<accession>A0A645AQL4</accession>
<dbReference type="AlphaFoldDB" id="A0A645AQL4"/>
<organism evidence="2">
    <name type="scientific">bioreactor metagenome</name>
    <dbReference type="NCBI Taxonomy" id="1076179"/>
    <lineage>
        <taxon>unclassified sequences</taxon>
        <taxon>metagenomes</taxon>
        <taxon>ecological metagenomes</taxon>
    </lineage>
</organism>
<comment type="caution">
    <text evidence="2">The sequence shown here is derived from an EMBL/GenBank/DDBJ whole genome shotgun (WGS) entry which is preliminary data.</text>
</comment>
<feature type="region of interest" description="Disordered" evidence="1">
    <location>
        <begin position="1"/>
        <end position="23"/>
    </location>
</feature>
<protein>
    <submittedName>
        <fullName evidence="2">Uncharacterized protein</fullName>
    </submittedName>
</protein>
<evidence type="ECO:0000256" key="1">
    <source>
        <dbReference type="SAM" id="MobiDB-lite"/>
    </source>
</evidence>
<gene>
    <name evidence="2" type="ORF">SDC9_99908</name>
</gene>
<name>A0A645AQL4_9ZZZZ</name>
<reference evidence="2" key="1">
    <citation type="submission" date="2019-08" db="EMBL/GenBank/DDBJ databases">
        <authorList>
            <person name="Kucharzyk K."/>
            <person name="Murdoch R.W."/>
            <person name="Higgins S."/>
            <person name="Loffler F."/>
        </authorList>
    </citation>
    <scope>NUCLEOTIDE SEQUENCE</scope>
</reference>
<proteinExistence type="predicted"/>
<dbReference type="EMBL" id="VSSQ01014194">
    <property type="protein sequence ID" value="MPM53143.1"/>
    <property type="molecule type" value="Genomic_DNA"/>
</dbReference>
<evidence type="ECO:0000313" key="2">
    <source>
        <dbReference type="EMBL" id="MPM53143.1"/>
    </source>
</evidence>
<sequence>MQAALATGVDPAAPASFDQVGDGVELEPPEIAIRKSVLAGTHGAPGVDDPEPVAAVEFRHGTQQPVNVRSFPALLIGDDFVICHAVFIHLSFVFP</sequence>